<evidence type="ECO:0000256" key="1">
    <source>
        <dbReference type="ARBA" id="ARBA00022450"/>
    </source>
</evidence>
<dbReference type="SMART" id="SM00825">
    <property type="entry name" value="PKS_KS"/>
    <property type="match status" value="1"/>
</dbReference>
<sequence>MTEPDLRAALARQQATIRELMLEKYEPIAIVGIGLRFPGETRSPAEFAEFLRAGRSGIGPLPTDRWDAEAYLPDGEAPGKIRAENGGYLDQLDEFDAGFFNISPKEAQYMDPQQRLLLETTWEALEHANIDPTPLRKGTGGVYVGASSIDYAFEMDQLAPAELDGHLASGVTFFPLSGRLSYFLGWHGPCMTVDTACASGLTAIHLAVKGLRSGECEIALAGGVNALHHPRTQVIFSAAGMLAEDGRCKTFDDAADGYARAEGCGMLVLKRLSDARRDGDTVLALIRGSAVGQDGDSAGLTVPNGPAQEKVMRAAIAAAALEPKDLSYVEAHGTGTPLGDPIEMGAIADVFGDSHTPDAPIPVGSVKTNLGHMEPVAGVVGVIKTVLQMRESTIFPHLNLTQLSGRIPWSSYPVAIPTENTPWTAPVKRALVNSFGFGGTISAAVLEQAPPAPVREVQPTPEAGAVFAISAKNRRSLAGQIARYREYLAANPDVDVAELARTATTGRAHFPLRVAGLVGDAAGLDAFLARQEDADTAVPEARKLAFLFTGQGSQYLGMGATLYRDYPLFASIVDDLDALFAPLLGESVRALLLGDAPDGLIDQTRFTQASLFTLEYALAQLWISWGAKPTALIGHSIGEVVAATVAGLFTVDDAVTLVAARGRLMQSVSAPGGMVAVTAAAADVEPLLTGYADLAMAAYNAPEQCVISGGSASLDEVVAVLRERGIRAKALAVSHAFHSPLMAEVFEEFRAVLAGVSFHEPRLTLISNLTGKVARFGQISDPEYWVRHIGEAVNFAAGMAALQRRGKHVFVEIGPSAALSGLAKKCVTADEHRWLTSVHSKDPEGATIRKSLAQLYTAGLPVDWAGFHGTPATALTLPLYAFDRKRFWLPEGKGALLARSGGHPLLGAEVAPGEYRASVPSIDAGGVIDLLFAVQDAVFGETSRPVTKLRLHQPPATAEDESVDLRTVVTEVGDGARVEVFANDAPLATAVLGAEPALPGVDLSEGMREVALAGPEGSTGEFLPAALLAEVWGSVLGEAEYGPVRATRVVLAKKPRAAELRAVIRQSPAVQVDEDLVIDALVYEGSRVVASLEGVGLRKRDGETPRDFLHRMHWVPEPTEAADSARTVLLIGADAPADTRGAAVVGSLADGPTDVVFVWQRVDGTGVQRLRAENEHNFTRLLGELKTLADNGFGRGQRLWLVTDGAQVVPGHPVGDGLAASTLWGFAQVLLNEYPTYRPTLVDTDSLEDVFAEVTAAAGDDFQVAYRGGERHVKRLRAYRPDLEDDVRETPVRGDRTYLITGGLGALGLVTAEKLVDLGARHIALVGRRGTPAADALDTWDRLRKRAEVRVLLGDLSSAEDVRRIVGAVAGGENPLGGVVHAAGGLADAPIAQQSWESLDGLFGPKVYGSWLLHQATSALELDFFVAYSSAASVVGGMSQSNYAAANAFLDQLCHQRVADGLPALAVNWGPWSQVGMSARLSELHVKALEHEGVHYFTPEKALRALAVLLRRPWPQVAAGEVDWARFTAAKPIASGLYCELHTRDADSGGLDLVALAAMAEPDRITALREHIRATVARILHIDDLADVDPNSEFVRLGMDSLASVDLKNSVESAVGVPLPSGVTFDHPTPARLAEFVDRCMSAPAVAA</sequence>
<dbReference type="CDD" id="cd08955">
    <property type="entry name" value="KR_2_FAS_SDR_x"/>
    <property type="match status" value="1"/>
</dbReference>
<organism evidence="7 8">
    <name type="scientific">Actinokineospora guangxiensis</name>
    <dbReference type="NCBI Taxonomy" id="1490288"/>
    <lineage>
        <taxon>Bacteria</taxon>
        <taxon>Bacillati</taxon>
        <taxon>Actinomycetota</taxon>
        <taxon>Actinomycetes</taxon>
        <taxon>Pseudonocardiales</taxon>
        <taxon>Pseudonocardiaceae</taxon>
        <taxon>Actinokineospora</taxon>
    </lineage>
</organism>
<dbReference type="PANTHER" id="PTHR43775">
    <property type="entry name" value="FATTY ACID SYNTHASE"/>
    <property type="match status" value="1"/>
</dbReference>
<evidence type="ECO:0000256" key="3">
    <source>
        <dbReference type="ARBA" id="ARBA00022679"/>
    </source>
</evidence>
<keyword evidence="8" id="KW-1185">Reference proteome</keyword>
<evidence type="ECO:0000259" key="5">
    <source>
        <dbReference type="PROSITE" id="PS50075"/>
    </source>
</evidence>
<dbReference type="PROSITE" id="PS52004">
    <property type="entry name" value="KS3_2"/>
    <property type="match status" value="1"/>
</dbReference>
<evidence type="ECO:0000256" key="2">
    <source>
        <dbReference type="ARBA" id="ARBA00022553"/>
    </source>
</evidence>
<name>A0ABW0ETX9_9PSEU</name>
<dbReference type="Proteomes" id="UP001596157">
    <property type="component" value="Unassembled WGS sequence"/>
</dbReference>
<dbReference type="PROSITE" id="PS50075">
    <property type="entry name" value="CARRIER"/>
    <property type="match status" value="1"/>
</dbReference>
<keyword evidence="4" id="KW-0012">Acyltransferase</keyword>
<reference evidence="8" key="1">
    <citation type="journal article" date="2019" name="Int. J. Syst. Evol. Microbiol.">
        <title>The Global Catalogue of Microorganisms (GCM) 10K type strain sequencing project: providing services to taxonomists for standard genome sequencing and annotation.</title>
        <authorList>
            <consortium name="The Broad Institute Genomics Platform"/>
            <consortium name="The Broad Institute Genome Sequencing Center for Infectious Disease"/>
            <person name="Wu L."/>
            <person name="Ma J."/>
        </authorList>
    </citation>
    <scope>NUCLEOTIDE SEQUENCE [LARGE SCALE GENOMIC DNA]</scope>
    <source>
        <strain evidence="8">CCUG 59778</strain>
    </source>
</reference>
<dbReference type="InterPro" id="IPR050091">
    <property type="entry name" value="PKS_NRPS_Biosynth_Enz"/>
</dbReference>
<dbReference type="SUPFAM" id="SSF47336">
    <property type="entry name" value="ACP-like"/>
    <property type="match status" value="1"/>
</dbReference>
<dbReference type="Gene3D" id="3.40.47.10">
    <property type="match status" value="1"/>
</dbReference>
<dbReference type="InterPro" id="IPR020806">
    <property type="entry name" value="PKS_PP-bd"/>
</dbReference>
<accession>A0ABW0ETX9</accession>
<dbReference type="Gene3D" id="3.30.70.3290">
    <property type="match status" value="1"/>
</dbReference>
<dbReference type="Pfam" id="PF02801">
    <property type="entry name" value="Ketoacyl-synt_C"/>
    <property type="match status" value="1"/>
</dbReference>
<dbReference type="PROSITE" id="PS00606">
    <property type="entry name" value="KS3_1"/>
    <property type="match status" value="1"/>
</dbReference>
<evidence type="ECO:0000256" key="4">
    <source>
        <dbReference type="ARBA" id="ARBA00023315"/>
    </source>
</evidence>
<dbReference type="SMART" id="SM01294">
    <property type="entry name" value="PKS_PP_betabranch"/>
    <property type="match status" value="1"/>
</dbReference>
<dbReference type="Pfam" id="PF00109">
    <property type="entry name" value="ketoacyl-synt"/>
    <property type="match status" value="1"/>
</dbReference>
<dbReference type="InterPro" id="IPR016039">
    <property type="entry name" value="Thiolase-like"/>
</dbReference>
<dbReference type="Gene3D" id="1.10.1200.10">
    <property type="entry name" value="ACP-like"/>
    <property type="match status" value="1"/>
</dbReference>
<feature type="domain" description="Carrier" evidence="5">
    <location>
        <begin position="1566"/>
        <end position="1641"/>
    </location>
</feature>
<dbReference type="Gene3D" id="3.40.50.720">
    <property type="entry name" value="NAD(P)-binding Rossmann-like Domain"/>
    <property type="match status" value="1"/>
</dbReference>
<dbReference type="InterPro" id="IPR016035">
    <property type="entry name" value="Acyl_Trfase/lysoPLipase"/>
</dbReference>
<dbReference type="InterPro" id="IPR014043">
    <property type="entry name" value="Acyl_transferase_dom"/>
</dbReference>
<dbReference type="SUPFAM" id="SSF53901">
    <property type="entry name" value="Thiolase-like"/>
    <property type="match status" value="1"/>
</dbReference>
<dbReference type="SUPFAM" id="SSF55048">
    <property type="entry name" value="Probable ACP-binding domain of malonyl-CoA ACP transacylase"/>
    <property type="match status" value="1"/>
</dbReference>
<dbReference type="SMART" id="SM00827">
    <property type="entry name" value="PKS_AT"/>
    <property type="match status" value="1"/>
</dbReference>
<dbReference type="Gene3D" id="3.40.366.10">
    <property type="entry name" value="Malonyl-Coenzyme A Acyl Carrier Protein, domain 2"/>
    <property type="match status" value="1"/>
</dbReference>
<dbReference type="SMART" id="SM00823">
    <property type="entry name" value="PKS_PP"/>
    <property type="match status" value="1"/>
</dbReference>
<evidence type="ECO:0000313" key="8">
    <source>
        <dbReference type="Proteomes" id="UP001596157"/>
    </source>
</evidence>
<dbReference type="SUPFAM" id="SSF52151">
    <property type="entry name" value="FabD/lysophospholipase-like"/>
    <property type="match status" value="1"/>
</dbReference>
<keyword evidence="1" id="KW-0596">Phosphopantetheine</keyword>
<dbReference type="CDD" id="cd00833">
    <property type="entry name" value="PKS"/>
    <property type="match status" value="1"/>
</dbReference>
<dbReference type="SMART" id="SM00822">
    <property type="entry name" value="PKS_KR"/>
    <property type="match status" value="1"/>
</dbReference>
<evidence type="ECO:0000313" key="7">
    <source>
        <dbReference type="EMBL" id="MFC5290567.1"/>
    </source>
</evidence>
<dbReference type="InterPro" id="IPR016036">
    <property type="entry name" value="Malonyl_transacylase_ACP-bd"/>
</dbReference>
<protein>
    <submittedName>
        <fullName evidence="7">SDR family NAD(P)-dependent oxidoreductase</fullName>
    </submittedName>
</protein>
<dbReference type="InterPro" id="IPR018201">
    <property type="entry name" value="Ketoacyl_synth_AS"/>
</dbReference>
<comment type="caution">
    <text evidence="7">The sequence shown here is derived from an EMBL/GenBank/DDBJ whole genome shotgun (WGS) entry which is preliminary data.</text>
</comment>
<dbReference type="Pfam" id="PF00550">
    <property type="entry name" value="PP-binding"/>
    <property type="match status" value="1"/>
</dbReference>
<dbReference type="InterPro" id="IPR001227">
    <property type="entry name" value="Ac_transferase_dom_sf"/>
</dbReference>
<dbReference type="SUPFAM" id="SSF51735">
    <property type="entry name" value="NAD(P)-binding Rossmann-fold domains"/>
    <property type="match status" value="2"/>
</dbReference>
<dbReference type="Pfam" id="PF00698">
    <property type="entry name" value="Acyl_transf_1"/>
    <property type="match status" value="1"/>
</dbReference>
<keyword evidence="3" id="KW-0808">Transferase</keyword>
<evidence type="ECO:0000259" key="6">
    <source>
        <dbReference type="PROSITE" id="PS52004"/>
    </source>
</evidence>
<feature type="domain" description="Ketosynthase family 3 (KS3)" evidence="6">
    <location>
        <begin position="25"/>
        <end position="448"/>
    </location>
</feature>
<keyword evidence="2" id="KW-0597">Phosphoprotein</keyword>
<dbReference type="InterPro" id="IPR014031">
    <property type="entry name" value="Ketoacyl_synth_C"/>
</dbReference>
<dbReference type="RefSeq" id="WP_378250457.1">
    <property type="nucleotide sequence ID" value="NZ_JBHSKF010000017.1"/>
</dbReference>
<dbReference type="EMBL" id="JBHSKF010000017">
    <property type="protein sequence ID" value="MFC5290567.1"/>
    <property type="molecule type" value="Genomic_DNA"/>
</dbReference>
<dbReference type="InterPro" id="IPR013968">
    <property type="entry name" value="PKS_KR"/>
</dbReference>
<dbReference type="InterPro" id="IPR057326">
    <property type="entry name" value="KR_dom"/>
</dbReference>
<dbReference type="InterPro" id="IPR009081">
    <property type="entry name" value="PP-bd_ACP"/>
</dbReference>
<dbReference type="InterPro" id="IPR036291">
    <property type="entry name" value="NAD(P)-bd_dom_sf"/>
</dbReference>
<dbReference type="InterPro" id="IPR020841">
    <property type="entry name" value="PKS_Beta-ketoAc_synthase_dom"/>
</dbReference>
<dbReference type="Pfam" id="PF22621">
    <property type="entry name" value="CurL-like_PKS_C"/>
    <property type="match status" value="1"/>
</dbReference>
<dbReference type="Pfam" id="PF08659">
    <property type="entry name" value="KR"/>
    <property type="match status" value="1"/>
</dbReference>
<dbReference type="PANTHER" id="PTHR43775:SF51">
    <property type="entry name" value="INACTIVE PHENOLPHTHIOCEROL SYNTHESIS POLYKETIDE SYNTHASE TYPE I PKS1-RELATED"/>
    <property type="match status" value="1"/>
</dbReference>
<gene>
    <name evidence="7" type="ORF">ACFPM7_26230</name>
</gene>
<dbReference type="InterPro" id="IPR036736">
    <property type="entry name" value="ACP-like_sf"/>
</dbReference>
<proteinExistence type="predicted"/>
<dbReference type="InterPro" id="IPR014030">
    <property type="entry name" value="Ketoacyl_synth_N"/>
</dbReference>